<name>A0A0V1JRC3_TRIPS</name>
<gene>
    <name evidence="2" type="ORF">T4C_744</name>
</gene>
<reference evidence="2 3" key="1">
    <citation type="submission" date="2015-01" db="EMBL/GenBank/DDBJ databases">
        <title>Evolution of Trichinella species and genotypes.</title>
        <authorList>
            <person name="Korhonen P.K."/>
            <person name="Edoardo P."/>
            <person name="Giuseppe L.R."/>
            <person name="Gasser R.B."/>
        </authorList>
    </citation>
    <scope>NUCLEOTIDE SEQUENCE [LARGE SCALE GENOMIC DNA]</scope>
    <source>
        <strain evidence="2">ISS176</strain>
    </source>
</reference>
<feature type="region of interest" description="Disordered" evidence="1">
    <location>
        <begin position="1"/>
        <end position="63"/>
    </location>
</feature>
<evidence type="ECO:0000313" key="3">
    <source>
        <dbReference type="Proteomes" id="UP000054826"/>
    </source>
</evidence>
<evidence type="ECO:0000313" key="2">
    <source>
        <dbReference type="EMBL" id="KRZ37485.1"/>
    </source>
</evidence>
<organism evidence="2 3">
    <name type="scientific">Trichinella pseudospiralis</name>
    <name type="common">Parasitic roundworm</name>
    <dbReference type="NCBI Taxonomy" id="6337"/>
    <lineage>
        <taxon>Eukaryota</taxon>
        <taxon>Metazoa</taxon>
        <taxon>Ecdysozoa</taxon>
        <taxon>Nematoda</taxon>
        <taxon>Enoplea</taxon>
        <taxon>Dorylaimia</taxon>
        <taxon>Trichinellida</taxon>
        <taxon>Trichinellidae</taxon>
        <taxon>Trichinella</taxon>
    </lineage>
</organism>
<protein>
    <submittedName>
        <fullName evidence="2">Uncharacterized protein</fullName>
    </submittedName>
</protein>
<comment type="caution">
    <text evidence="2">The sequence shown here is derived from an EMBL/GenBank/DDBJ whole genome shotgun (WGS) entry which is preliminary data.</text>
</comment>
<feature type="compositionally biased region" description="Basic and acidic residues" evidence="1">
    <location>
        <begin position="17"/>
        <end position="30"/>
    </location>
</feature>
<dbReference type="AlphaFoldDB" id="A0A0V1JRC3"/>
<accession>A0A0V1JRC3</accession>
<dbReference type="EMBL" id="JYDV01000058">
    <property type="protein sequence ID" value="KRZ37485.1"/>
    <property type="molecule type" value="Genomic_DNA"/>
</dbReference>
<sequence length="63" mass="7654">MKNFTRVANKHFGSTKEAVKEPTTRMEQRTSKTMNDMKQMADVTKQNRRKQRYKEWSKEKFLI</sequence>
<proteinExistence type="predicted"/>
<feature type="compositionally biased region" description="Basic and acidic residues" evidence="1">
    <location>
        <begin position="53"/>
        <end position="63"/>
    </location>
</feature>
<dbReference type="Proteomes" id="UP000054826">
    <property type="component" value="Unassembled WGS sequence"/>
</dbReference>
<evidence type="ECO:0000256" key="1">
    <source>
        <dbReference type="SAM" id="MobiDB-lite"/>
    </source>
</evidence>